<evidence type="ECO:0000313" key="2">
    <source>
        <dbReference type="EMBL" id="CAE6754387.1"/>
    </source>
</evidence>
<feature type="compositionally biased region" description="Polar residues" evidence="1">
    <location>
        <begin position="7"/>
        <end position="29"/>
    </location>
</feature>
<dbReference type="Proteomes" id="UP000835242">
    <property type="component" value="Chromosome"/>
</dbReference>
<dbReference type="EMBL" id="HG992337">
    <property type="protein sequence ID" value="CAE6754387.1"/>
    <property type="molecule type" value="Genomic_DNA"/>
</dbReference>
<dbReference type="EMBL" id="HG992337">
    <property type="protein sequence ID" value="CAE6754362.1"/>
    <property type="molecule type" value="Genomic_DNA"/>
</dbReference>
<protein>
    <submittedName>
        <fullName evidence="2">Uncharacterized protein</fullName>
    </submittedName>
</protein>
<accession>A0AAU9HZC6</accession>
<dbReference type="AlphaFoldDB" id="A0AAU9HZC6"/>
<evidence type="ECO:0000313" key="3">
    <source>
        <dbReference type="Proteomes" id="UP000835242"/>
    </source>
</evidence>
<name>A0AAU9HZC6_9XANT</name>
<feature type="region of interest" description="Disordered" evidence="1">
    <location>
        <begin position="1"/>
        <end position="39"/>
    </location>
</feature>
<sequence length="39" mass="4150">MTDASPRVSQGKPSHFSSASQPYPHTNPSPDGRGALINR</sequence>
<organism evidence="2 3">
    <name type="scientific">Xanthomonas arboricola</name>
    <dbReference type="NCBI Taxonomy" id="56448"/>
    <lineage>
        <taxon>Bacteria</taxon>
        <taxon>Pseudomonadati</taxon>
        <taxon>Pseudomonadota</taxon>
        <taxon>Gammaproteobacteria</taxon>
        <taxon>Lysobacterales</taxon>
        <taxon>Lysobacteraceae</taxon>
        <taxon>Xanthomonas</taxon>
    </lineage>
</organism>
<gene>
    <name evidence="2" type="ORF">XA1314C_17410</name>
</gene>
<evidence type="ECO:0000256" key="1">
    <source>
        <dbReference type="SAM" id="MobiDB-lite"/>
    </source>
</evidence>
<reference evidence="2 3" key="1">
    <citation type="submission" date="2021-02" db="EMBL/GenBank/DDBJ databases">
        <authorList>
            <person name="Pothier F. J."/>
        </authorList>
    </citation>
    <scope>NUCLEOTIDE SEQUENCE [LARGE SCALE GENOMIC DNA]</scope>
    <source>
        <strain evidence="2 3">1314c</strain>
    </source>
</reference>
<proteinExistence type="predicted"/>